<sequence length="90" mass="10320">MQRQASDPLVFPVPSFFAAARIIFNHTAAGGEFTSRDLMKISGLTDSRMLFEAAWLAADQIQGLAWFNSRRLANTWWREWVLCVQPPRLH</sequence>
<accession>A0A1D8IPC3</accession>
<evidence type="ECO:0000313" key="2">
    <source>
        <dbReference type="Proteomes" id="UP000095401"/>
    </source>
</evidence>
<proteinExistence type="predicted"/>
<dbReference type="Proteomes" id="UP000095401">
    <property type="component" value="Chromosome"/>
</dbReference>
<dbReference type="AlphaFoldDB" id="A0A1D8IPC3"/>
<dbReference type="KEGG" id="aprs:BI364_10375"/>
<keyword evidence="2" id="KW-1185">Reference proteome</keyword>
<name>A0A1D8IPC3_9GAMM</name>
<reference evidence="2" key="1">
    <citation type="submission" date="2016-09" db="EMBL/GenBank/DDBJ databases">
        <title>Acidihalobacter prosperus F5.</title>
        <authorList>
            <person name="Khaleque H.N."/>
            <person name="Ramsay J.P."/>
            <person name="Kaksonen A.H."/>
            <person name="Boxall N.J."/>
            <person name="Watkin E.L.J."/>
        </authorList>
    </citation>
    <scope>NUCLEOTIDE SEQUENCE [LARGE SCALE GENOMIC DNA]</scope>
    <source>
        <strain evidence="2">F5</strain>
    </source>
</reference>
<organism evidence="1 2">
    <name type="scientific">Acidihalobacter yilgarnensis</name>
    <dbReference type="NCBI Taxonomy" id="2819280"/>
    <lineage>
        <taxon>Bacteria</taxon>
        <taxon>Pseudomonadati</taxon>
        <taxon>Pseudomonadota</taxon>
        <taxon>Gammaproteobacteria</taxon>
        <taxon>Chromatiales</taxon>
        <taxon>Ectothiorhodospiraceae</taxon>
        <taxon>Acidihalobacter</taxon>
    </lineage>
</organism>
<evidence type="ECO:0000313" key="1">
    <source>
        <dbReference type="EMBL" id="AOU98312.1"/>
    </source>
</evidence>
<gene>
    <name evidence="1" type="ORF">BI364_10375</name>
</gene>
<dbReference type="EMBL" id="CP017415">
    <property type="protein sequence ID" value="AOU98312.1"/>
    <property type="molecule type" value="Genomic_DNA"/>
</dbReference>
<protein>
    <submittedName>
        <fullName evidence="1">Uncharacterized protein</fullName>
    </submittedName>
</protein>
<dbReference type="RefSeq" id="WP_070078674.1">
    <property type="nucleotide sequence ID" value="NZ_CP017415.1"/>
</dbReference>